<protein>
    <recommendedName>
        <fullName evidence="11">Serine/threonine-protein kinase TOR</fullName>
        <ecNumber evidence="11">2.7.11.1</ecNumber>
    </recommendedName>
</protein>
<keyword evidence="4" id="KW-0677">Repeat</keyword>
<dbReference type="SMART" id="SM01346">
    <property type="entry name" value="DUF3385"/>
    <property type="match status" value="1"/>
</dbReference>
<keyword evidence="6 11" id="KW-0418">Kinase</keyword>
<dbReference type="SUPFAM" id="SSF48371">
    <property type="entry name" value="ARM repeat"/>
    <property type="match status" value="1"/>
</dbReference>
<keyword evidence="3 11" id="KW-0808">Transferase</keyword>
<dbReference type="InterPro" id="IPR000403">
    <property type="entry name" value="PI3/4_kinase_cat_dom"/>
</dbReference>
<evidence type="ECO:0000259" key="14">
    <source>
        <dbReference type="PROSITE" id="PS51189"/>
    </source>
</evidence>
<comment type="catalytic activity">
    <reaction evidence="10">
        <text>L-seryl-[protein] + ATP = O-phospho-L-seryl-[protein] + ADP + H(+)</text>
        <dbReference type="Rhea" id="RHEA:17989"/>
        <dbReference type="Rhea" id="RHEA-COMP:9863"/>
        <dbReference type="Rhea" id="RHEA-COMP:11604"/>
        <dbReference type="ChEBI" id="CHEBI:15378"/>
        <dbReference type="ChEBI" id="CHEBI:29999"/>
        <dbReference type="ChEBI" id="CHEBI:30616"/>
        <dbReference type="ChEBI" id="CHEBI:83421"/>
        <dbReference type="ChEBI" id="CHEBI:456216"/>
        <dbReference type="EC" id="2.7.11.1"/>
    </reaction>
</comment>
<dbReference type="Pfam" id="PF02259">
    <property type="entry name" value="FAT"/>
    <property type="match status" value="1"/>
</dbReference>
<evidence type="ECO:0000259" key="15">
    <source>
        <dbReference type="PROSITE" id="PS51190"/>
    </source>
</evidence>
<keyword evidence="7 11" id="KW-0067">ATP-binding</keyword>
<evidence type="ECO:0000313" key="17">
    <source>
        <dbReference type="Proteomes" id="UP000321518"/>
    </source>
</evidence>
<dbReference type="PROSITE" id="PS51189">
    <property type="entry name" value="FAT"/>
    <property type="match status" value="1"/>
</dbReference>
<evidence type="ECO:0000313" key="16">
    <source>
        <dbReference type="EMBL" id="GEM07456.1"/>
    </source>
</evidence>
<evidence type="ECO:0000256" key="12">
    <source>
        <dbReference type="SAM" id="MobiDB-lite"/>
    </source>
</evidence>
<evidence type="ECO:0000259" key="13">
    <source>
        <dbReference type="PROSITE" id="PS50290"/>
    </source>
</evidence>
<dbReference type="CDD" id="cd05169">
    <property type="entry name" value="PIKKc_TOR"/>
    <property type="match status" value="1"/>
</dbReference>
<evidence type="ECO:0000256" key="7">
    <source>
        <dbReference type="ARBA" id="ARBA00022840"/>
    </source>
</evidence>
<dbReference type="GO" id="GO:0106310">
    <property type="term" value="F:protein serine kinase activity"/>
    <property type="evidence" value="ECO:0007669"/>
    <property type="project" value="RHEA"/>
</dbReference>
<dbReference type="InterPro" id="IPR057564">
    <property type="entry name" value="HEAT_ATR"/>
</dbReference>
<name>A0A511KBZ6_RHOTO</name>
<dbReference type="InterPro" id="IPR003151">
    <property type="entry name" value="PIK-rel_kinase_FAT"/>
</dbReference>
<evidence type="ECO:0000256" key="5">
    <source>
        <dbReference type="ARBA" id="ARBA00022741"/>
    </source>
</evidence>
<dbReference type="GO" id="GO:0005886">
    <property type="term" value="C:plasma membrane"/>
    <property type="evidence" value="ECO:0007669"/>
    <property type="project" value="UniProtKB-ARBA"/>
</dbReference>
<dbReference type="InterPro" id="IPR014009">
    <property type="entry name" value="PIK_FAT"/>
</dbReference>
<evidence type="ECO:0000256" key="3">
    <source>
        <dbReference type="ARBA" id="ARBA00022679"/>
    </source>
</evidence>
<evidence type="ECO:0000256" key="6">
    <source>
        <dbReference type="ARBA" id="ARBA00022777"/>
    </source>
</evidence>
<dbReference type="Gene3D" id="1.10.1070.11">
    <property type="entry name" value="Phosphatidylinositol 3-/4-kinase, catalytic domain"/>
    <property type="match status" value="1"/>
</dbReference>
<dbReference type="PANTHER" id="PTHR11139">
    <property type="entry name" value="ATAXIA TELANGIECTASIA MUTATED ATM -RELATED"/>
    <property type="match status" value="1"/>
</dbReference>
<dbReference type="GO" id="GO:0045727">
    <property type="term" value="P:positive regulation of translation"/>
    <property type="evidence" value="ECO:0007669"/>
    <property type="project" value="UniProtKB-ARBA"/>
</dbReference>
<dbReference type="OrthoDB" id="381190at2759"/>
<dbReference type="Pfam" id="PF08771">
    <property type="entry name" value="FRB_dom"/>
    <property type="match status" value="1"/>
</dbReference>
<dbReference type="PROSITE" id="PS00915">
    <property type="entry name" value="PI3_4_KINASE_1"/>
    <property type="match status" value="1"/>
</dbReference>
<comment type="catalytic activity">
    <reaction evidence="9 11">
        <text>L-threonyl-[protein] + ATP = O-phospho-L-threonyl-[protein] + ADP + H(+)</text>
        <dbReference type="Rhea" id="RHEA:46608"/>
        <dbReference type="Rhea" id="RHEA-COMP:11060"/>
        <dbReference type="Rhea" id="RHEA-COMP:11605"/>
        <dbReference type="ChEBI" id="CHEBI:15378"/>
        <dbReference type="ChEBI" id="CHEBI:30013"/>
        <dbReference type="ChEBI" id="CHEBI:30616"/>
        <dbReference type="ChEBI" id="CHEBI:61977"/>
        <dbReference type="ChEBI" id="CHEBI:456216"/>
        <dbReference type="EC" id="2.7.11.1"/>
    </reaction>
</comment>
<dbReference type="SUPFAM" id="SSF47212">
    <property type="entry name" value="FKBP12-rapamycin-binding domain of FKBP-rapamycin-associated protein (FRAP)"/>
    <property type="match status" value="1"/>
</dbReference>
<dbReference type="InterPro" id="IPR050517">
    <property type="entry name" value="DDR_Repair_Kinase"/>
</dbReference>
<evidence type="ECO:0000256" key="4">
    <source>
        <dbReference type="ARBA" id="ARBA00022737"/>
    </source>
</evidence>
<dbReference type="GO" id="GO:0005634">
    <property type="term" value="C:nucleus"/>
    <property type="evidence" value="ECO:0007669"/>
    <property type="project" value="TreeGrafter"/>
</dbReference>
<dbReference type="InterPro" id="IPR018936">
    <property type="entry name" value="PI3/4_kinase_CS"/>
</dbReference>
<organism evidence="16 17">
    <name type="scientific">Rhodotorula toruloides</name>
    <name type="common">Yeast</name>
    <name type="synonym">Rhodosporidium toruloides</name>
    <dbReference type="NCBI Taxonomy" id="5286"/>
    <lineage>
        <taxon>Eukaryota</taxon>
        <taxon>Fungi</taxon>
        <taxon>Dikarya</taxon>
        <taxon>Basidiomycota</taxon>
        <taxon>Pucciniomycotina</taxon>
        <taxon>Microbotryomycetes</taxon>
        <taxon>Sporidiobolales</taxon>
        <taxon>Sporidiobolaceae</taxon>
        <taxon>Rhodotorula</taxon>
    </lineage>
</organism>
<dbReference type="InterPro" id="IPR036940">
    <property type="entry name" value="PI3/4_kinase_cat_sf"/>
</dbReference>
<evidence type="ECO:0000256" key="8">
    <source>
        <dbReference type="ARBA" id="ARBA00023306"/>
    </source>
</evidence>
<dbReference type="InterPro" id="IPR024585">
    <property type="entry name" value="mTOR_dom"/>
</dbReference>
<dbReference type="FunFam" id="1.20.120.150:FF:000001">
    <property type="entry name" value="Serine/threonine-protein kinase TOR"/>
    <property type="match status" value="1"/>
</dbReference>
<dbReference type="FunFam" id="3.30.1010.10:FF:000006">
    <property type="entry name" value="Serine/threonine-protein kinase TOR"/>
    <property type="match status" value="1"/>
</dbReference>
<dbReference type="Pfam" id="PF11865">
    <property type="entry name" value="mTOR_dom"/>
    <property type="match status" value="1"/>
</dbReference>
<dbReference type="InterPro" id="IPR009076">
    <property type="entry name" value="FRB_dom"/>
</dbReference>
<dbReference type="PROSITE" id="PS50290">
    <property type="entry name" value="PI3_4_KINASE_3"/>
    <property type="match status" value="1"/>
</dbReference>
<dbReference type="FunFam" id="1.10.1070.11:FF:000040">
    <property type="entry name" value="Serine/threonine-protein kinase TOR"/>
    <property type="match status" value="1"/>
</dbReference>
<proteinExistence type="inferred from homology"/>
<evidence type="ECO:0000256" key="1">
    <source>
        <dbReference type="ARBA" id="ARBA00011031"/>
    </source>
</evidence>
<feature type="domain" description="FATC" evidence="15">
    <location>
        <begin position="2323"/>
        <end position="2355"/>
    </location>
</feature>
<dbReference type="PROSITE" id="PS00916">
    <property type="entry name" value="PI3_4_KINASE_2"/>
    <property type="match status" value="1"/>
</dbReference>
<dbReference type="PANTHER" id="PTHR11139:SF9">
    <property type="entry name" value="SERINE_THREONINE-PROTEIN KINASE MTOR"/>
    <property type="match status" value="1"/>
</dbReference>
<dbReference type="InterPro" id="IPR036738">
    <property type="entry name" value="FRB_sf"/>
</dbReference>
<dbReference type="SMART" id="SM01345">
    <property type="entry name" value="Rapamycin_bind"/>
    <property type="match status" value="1"/>
</dbReference>
<feature type="region of interest" description="Disordered" evidence="12">
    <location>
        <begin position="2265"/>
        <end position="2293"/>
    </location>
</feature>
<dbReference type="GO" id="GO:0016242">
    <property type="term" value="P:negative regulation of macroautophagy"/>
    <property type="evidence" value="ECO:0007669"/>
    <property type="project" value="TreeGrafter"/>
</dbReference>
<dbReference type="InterPro" id="IPR026683">
    <property type="entry name" value="TOR_cat"/>
</dbReference>
<dbReference type="GO" id="GO:0044877">
    <property type="term" value="F:protein-containing complex binding"/>
    <property type="evidence" value="ECO:0007669"/>
    <property type="project" value="InterPro"/>
</dbReference>
<dbReference type="Proteomes" id="UP000321518">
    <property type="component" value="Unassembled WGS sequence"/>
</dbReference>
<evidence type="ECO:0000256" key="11">
    <source>
        <dbReference type="RuleBase" id="RU364109"/>
    </source>
</evidence>
<keyword evidence="8" id="KW-0131">Cell cycle</keyword>
<keyword evidence="2 11" id="KW-0723">Serine/threonine-protein kinase</keyword>
<dbReference type="GO" id="GO:0005524">
    <property type="term" value="F:ATP binding"/>
    <property type="evidence" value="ECO:0007669"/>
    <property type="project" value="UniProtKB-KW"/>
</dbReference>
<dbReference type="EC" id="2.7.11.1" evidence="11"/>
<dbReference type="GO" id="GO:0031932">
    <property type="term" value="C:TORC2 complex"/>
    <property type="evidence" value="ECO:0007669"/>
    <property type="project" value="TreeGrafter"/>
</dbReference>
<sequence>MAVGGGIGAVALADRPLDAIMYDMRSKVEEIRLRAANELSNYVLASSRTLSAEAFNKVYGEIHTRCFALVNSPDLQDKLAGITAIGSSSRNSVSPAIRLAASVQRAFPCPDPLVMTMAAKVFARLAAQGGSQMAEHVDIQVKSCIEWLQGERIEARRYAAVLVLRELTRSAPGLVYDNVPDLLDNLWTALRDLKVAIREAAAGALAGCLLIVTQRDGQYRADMFGMVYEQAQRGFKLNTAEAIHGSLLGYKELFLEGKMFMHERYTEVCDQILSFKDHRDPLVRRAVVELIPTLASYNHAEFANLYLHKTMLYLLGQLRNNRDRTTSFHAIGHVAMQVKSAMAPYLDPILASVKEGLQQRGKKGAPSEEAIFQCIGMLAQSVGQALTKHMHELLDLMFAYGLSPALETALTQLGRDIPPLLPEIQERVLNLVSQILANEPFIQAGAPRRFHRHDYPMPPPEHRDENQVILALEVLGSFNFKGVFQVNRAAPPAEVGDEHSLGEFVRDHVARYVEDDNPDIRRAAALSCCGVLANDPVVGQTSNNAIRLVNEVLEKLLTLAIADPDPTIRQLTISHLDPKFDRHLAQAECVRSLFIALNDEVYAIREVAIKIIGRLASINPAYVMPSLRKTLIQLLTELEYSTSSRSKEEASTLLGLLVGASQRLTRPYVVPMLNVLLPKSRDNSPAVAASIMTTLGELARVGGEDLLIQLEPLMTLILDTLHDQASAPKRESALRTLGQLSSYSGYVIEPYLDHPSLLGLLIGLLKTEPGQHTRREIIRVMGTLGAIDPYRHTVVEGISNDAYVEAFNPTDPTHPSNIGPQHDEYYPTIAFNALLVVFNDPSLSEHHTAVVDAIMYIFRSLRLKVVAFLPQVLPAFLNVMRSCPVGLQEYYFQNLGQLISMVKQHVRNHLGPIITTIRDFWTTTSNPGLQIIIVDVIQAIALALDAEFKAYLPSLLPLLLQAFDQNLNFGELRRQNTLIRVLHAFSIFGSSLEEYLHLVIPTIVRTFEQPHVPSLLRKQAMQTVTQLSRKLNFADHASSIVHPIARVLASPATPSDLRNVAMDALCALMLQMGPDYVLFAGLALVRNRIVHQQYDQLVSKLLKGEPLPQDLSFGDPVIMPSNEATVAADAGVSKLPVNQVALKSAWEPVDRAKPDDWREWLKRLSVQLLKSSPSHTLRACANLAEVYPPLARDLFNAAFVSCWTELYDQYQEELVRAMSTALASPTLPPEITQTLLNLAEFMEHDDKLLPIPIATLGGYALKCRAYAKALHYKELEVLQDPSVQTIEELIRINNSLQQPDVSIGILTHAHQVHNLELKEEWYIELERWEDALAAFERKAQEQPDSFDVTLGRMRCLHALGEWDSLSGLAQQHWTRASHEQRRKIAPLAAAASWGLAQWESMDAYISVLKHDSADRAWFRSILSIHRGQFHKAQSHINKARDLLDTELTTLVGESYNRAYDAVVRIQMLSELEEIISYKEATAVGNNERRAVIQKTWMKRLKGCKRDVDVWQRILKVRALVVTPRENTEMWVKFANLCRKSGRLGLAEKTLNSLLGDDQATMGGPAMSGPPQVIYAHLKYQWATGAREETLAFLRDFTAKLSTDLGIHPDGEQTANAEVVNSGRKAEYTRLLARCHYKLGEWQSAMQEDWGSEIIPDILRSYLLATSLDPTWYKAWHAWALANSEVVSHFARSQGEQDPTRPGAYSVHLVPAVQAFFRSIALSPDSSLQDTLRLLTLWFKYGHVNEVSNTIMEGFRSVSVDTWLEVIPQLIARIHAPDPSVRKLIQHVLTDVGKAHPQALVYPLTVASKYPSETRRRAALSIMNKMRDHSASLVEQAVLVSQELIRVAILWHELWHEGLEEASRLFYGDHNIDAMFATLEPLHDMLEKGPETLREISFAQTFGRDLADARESCRRYRQYGQIEDLNHAWDLYYQVFRKINKNLPTLTLLELQYVSPKLLNAKDLDLAVPGTYIAGKRIIRIASFGANLEVFTSKQRPRKLRVSGSDGIEYNFLLKGHEDLRQDERVMQLFGLVNTLLQKDPETFKRHLTIVKYPVIPLSPNSGLLGWVNNTDTLHVLIKNYRDSRKILLNIEHRLILQMAPDFDHLMQMHKLEVFEYALDNTTGQDFYRVLWLKSRNSEAWLDRRSNYCRTLAVMSMVGHILGLGDRHPSNLLMDRVTGKIIHVDFGDCFEVAMQREKHPEKVPFRLTRMLTSAMEVSGIEGTFKITCQHTMRVLRENKESILAVLEAFVHDPLINWRLVQGGRQVGNNGGRGGENAPAGARRPRGDETNIHDDGAVGQINTRAVQVIERVQQKLTGRDFKPTVSLSTEQQVDRLIDMATKLEHLSLMFIGWCVRYCSPLQSATEPGYEAYYLNASAYQPSGHSGPRRAAFLDPTPNNLTFSRPAGPAIGSHELALCLHARTDKYPSEFFQHVRAVIGAWNHYSRRGDWLATALAANRTSKEFGCITARGGDLLVSHCCM</sequence>
<feature type="domain" description="PI3K/PI4K catalytic" evidence="13">
    <location>
        <begin position="1983"/>
        <end position="2296"/>
    </location>
</feature>
<evidence type="ECO:0000256" key="9">
    <source>
        <dbReference type="ARBA" id="ARBA00047899"/>
    </source>
</evidence>
<dbReference type="Pfam" id="PF02260">
    <property type="entry name" value="FATC"/>
    <property type="match status" value="1"/>
</dbReference>
<dbReference type="Pfam" id="PF00454">
    <property type="entry name" value="PI3_PI4_kinase"/>
    <property type="match status" value="1"/>
</dbReference>
<dbReference type="InterPro" id="IPR003152">
    <property type="entry name" value="FATC_dom"/>
</dbReference>
<dbReference type="GO" id="GO:0005737">
    <property type="term" value="C:cytoplasm"/>
    <property type="evidence" value="ECO:0007669"/>
    <property type="project" value="TreeGrafter"/>
</dbReference>
<dbReference type="Gene3D" id="3.30.1010.10">
    <property type="entry name" value="Phosphatidylinositol 3-kinase Catalytic Subunit, Chain A, domain 4"/>
    <property type="match status" value="1"/>
</dbReference>
<dbReference type="InterPro" id="IPR011989">
    <property type="entry name" value="ARM-like"/>
</dbReference>
<evidence type="ECO:0000256" key="10">
    <source>
        <dbReference type="ARBA" id="ARBA00048679"/>
    </source>
</evidence>
<dbReference type="FunFam" id="1.25.10.10:FF:000371">
    <property type="entry name" value="Serine/threonine-protein kinase TOR"/>
    <property type="match status" value="1"/>
</dbReference>
<feature type="domain" description="FAT" evidence="14">
    <location>
        <begin position="1255"/>
        <end position="1809"/>
    </location>
</feature>
<dbReference type="GO" id="GO:0038202">
    <property type="term" value="P:TORC1 signaling"/>
    <property type="evidence" value="ECO:0007669"/>
    <property type="project" value="TreeGrafter"/>
</dbReference>
<dbReference type="Gene3D" id="1.20.120.150">
    <property type="entry name" value="FKBP12-rapamycin binding domain"/>
    <property type="match status" value="1"/>
</dbReference>
<dbReference type="InterPro" id="IPR011009">
    <property type="entry name" value="Kinase-like_dom_sf"/>
</dbReference>
<reference evidence="16 17" key="1">
    <citation type="submission" date="2019-07" db="EMBL/GenBank/DDBJ databases">
        <title>Rhodotorula toruloides NBRC10032 genome sequencing.</title>
        <authorList>
            <person name="Shida Y."/>
            <person name="Takaku H."/>
            <person name="Ogasawara W."/>
            <person name="Mori K."/>
        </authorList>
    </citation>
    <scope>NUCLEOTIDE SEQUENCE [LARGE SCALE GENOMIC DNA]</scope>
    <source>
        <strain evidence="16 17">NBRC10032</strain>
    </source>
</reference>
<dbReference type="InterPro" id="IPR011990">
    <property type="entry name" value="TPR-like_helical_dom_sf"/>
</dbReference>
<gene>
    <name evidence="16" type="ORF">Rt10032_c03g1473</name>
</gene>
<dbReference type="PROSITE" id="PS51190">
    <property type="entry name" value="FATC"/>
    <property type="match status" value="1"/>
</dbReference>
<dbReference type="GO" id="GO:0004674">
    <property type="term" value="F:protein serine/threonine kinase activity"/>
    <property type="evidence" value="ECO:0007669"/>
    <property type="project" value="UniProtKB-KW"/>
</dbReference>
<keyword evidence="5 11" id="KW-0547">Nucleotide-binding</keyword>
<dbReference type="GO" id="GO:0031931">
    <property type="term" value="C:TORC1 complex"/>
    <property type="evidence" value="ECO:0007669"/>
    <property type="project" value="UniProtKB-ARBA"/>
</dbReference>
<accession>A0A511KBZ6</accession>
<dbReference type="SMART" id="SM01343">
    <property type="entry name" value="FATC"/>
    <property type="match status" value="1"/>
</dbReference>
<comment type="caution">
    <text evidence="16">The sequence shown here is derived from an EMBL/GenBank/DDBJ whole genome shotgun (WGS) entry which is preliminary data.</text>
</comment>
<dbReference type="InterPro" id="IPR016024">
    <property type="entry name" value="ARM-type_fold"/>
</dbReference>
<dbReference type="Pfam" id="PF23593">
    <property type="entry name" value="HEAT_ATR"/>
    <property type="match status" value="1"/>
</dbReference>
<feature type="compositionally biased region" description="Basic and acidic residues" evidence="12">
    <location>
        <begin position="2283"/>
        <end position="2293"/>
    </location>
</feature>
<dbReference type="EMBL" id="BJWK01000003">
    <property type="protein sequence ID" value="GEM07456.1"/>
    <property type="molecule type" value="Genomic_DNA"/>
</dbReference>
<dbReference type="Gene3D" id="1.25.40.10">
    <property type="entry name" value="Tetratricopeptide repeat domain"/>
    <property type="match status" value="1"/>
</dbReference>
<evidence type="ECO:0000256" key="2">
    <source>
        <dbReference type="ARBA" id="ARBA00022527"/>
    </source>
</evidence>
<dbReference type="SUPFAM" id="SSF56112">
    <property type="entry name" value="Protein kinase-like (PK-like)"/>
    <property type="match status" value="1"/>
</dbReference>
<dbReference type="Gene3D" id="1.25.10.10">
    <property type="entry name" value="Leucine-rich Repeat Variant"/>
    <property type="match status" value="3"/>
</dbReference>
<dbReference type="SMART" id="SM00146">
    <property type="entry name" value="PI3Kc"/>
    <property type="match status" value="1"/>
</dbReference>
<comment type="similarity">
    <text evidence="1 11">Belongs to the PI3/PI4-kinase family.</text>
</comment>